<dbReference type="Pfam" id="PF21666">
    <property type="entry name" value="DUF4246_N"/>
    <property type="match status" value="1"/>
</dbReference>
<dbReference type="InterPro" id="IPR049192">
    <property type="entry name" value="DUF4246_C"/>
</dbReference>
<proteinExistence type="predicted"/>
<dbReference type="Pfam" id="PF14033">
    <property type="entry name" value="DUF4246"/>
    <property type="match status" value="1"/>
</dbReference>
<dbReference type="InterPro" id="IPR025340">
    <property type="entry name" value="DUF4246"/>
</dbReference>
<dbReference type="OrthoDB" id="415532at2759"/>
<sequence>MFQHRANEEEFIGASKNKDSRFILPGYGRPLDYAPMEKNIYGVESRSMFPSALDDRDIENGYTELPVQSLREIEMLRVMEELTDIPEWWIKVQDPGIDEEWKASALNGEKDITPNMANWIIDELKFKAMIYETSQAVALYNGDMTKSDSNIPRSLVERLAKETKVLDYDDAELKFHHPGTVGKQRDLLAIALYPLVYGKSRILVDTVIGLDEALGAVGQGEVIPPPRETGITREDMAWRVKSRSDIQVKPYNLNFQLLPADLELGDDDRWHLVSYINNLHPVKHRNIYKLIEDIVNCMVPQFNMTMTPLKDMLHSRARITYHKAEYHPVPQAVVDKEPQIGAKEAQSEFSERYSDWRHENFKVIQPDAGVFIPWAVPPALMNKLPEDLPSPVRIERDVSLNRDYKDRGLQVITRIIGVDLTPEDPYFQSDWHVEGQMNEHICAAAFLLFDNENMEDPIMEFRNIVETGSLAAVEHEPDDFVWLKQVFGLSIGEPAIQHPGSIKCKVGRTVIFPSTVQHRVTHLELKNKSKPGHTRALVFFLVDPNLRIISTANIPPQRLDWTLDANGDDEKLKATMARLALDNKDRKGPMAMSLLEALQARDKFLKDMIEFTKYQHVAFDSQLLML</sequence>
<feature type="domain" description="DUF4246" evidence="1">
    <location>
        <begin position="115"/>
        <end position="563"/>
    </location>
</feature>
<dbReference type="Proteomes" id="UP000042958">
    <property type="component" value="Unassembled WGS sequence"/>
</dbReference>
<evidence type="ECO:0000313" key="4">
    <source>
        <dbReference type="Proteomes" id="UP000042958"/>
    </source>
</evidence>
<organism evidence="3 4">
    <name type="scientific">Penicillium brasilianum</name>
    <dbReference type="NCBI Taxonomy" id="104259"/>
    <lineage>
        <taxon>Eukaryota</taxon>
        <taxon>Fungi</taxon>
        <taxon>Dikarya</taxon>
        <taxon>Ascomycota</taxon>
        <taxon>Pezizomycotina</taxon>
        <taxon>Eurotiomycetes</taxon>
        <taxon>Eurotiomycetidae</taxon>
        <taxon>Eurotiales</taxon>
        <taxon>Aspergillaceae</taxon>
        <taxon>Penicillium</taxon>
    </lineage>
</organism>
<dbReference type="PANTHER" id="PTHR33119:SF1">
    <property type="entry name" value="FE2OG DIOXYGENASE DOMAIN-CONTAINING PROTEIN"/>
    <property type="match status" value="1"/>
</dbReference>
<dbReference type="InterPro" id="IPR049207">
    <property type="entry name" value="DUF4246_N"/>
</dbReference>
<accession>A0A0F7TNV5</accession>
<gene>
    <name evidence="3" type="ORF">PMG11_02853</name>
</gene>
<protein>
    <submittedName>
        <fullName evidence="3">Uncharacterized protein</fullName>
    </submittedName>
</protein>
<name>A0A0F7TNV5_PENBI</name>
<feature type="domain" description="DUF4246" evidence="2">
    <location>
        <begin position="24"/>
        <end position="103"/>
    </location>
</feature>
<evidence type="ECO:0000259" key="1">
    <source>
        <dbReference type="Pfam" id="PF14033"/>
    </source>
</evidence>
<evidence type="ECO:0000313" key="3">
    <source>
        <dbReference type="EMBL" id="CEJ56652.1"/>
    </source>
</evidence>
<reference evidence="4" key="1">
    <citation type="journal article" date="2015" name="Genome Announc.">
        <title>Draft genome sequence of the fungus Penicillium brasilianum MG11.</title>
        <authorList>
            <person name="Horn F."/>
            <person name="Linde J."/>
            <person name="Mattern D.J."/>
            <person name="Walther G."/>
            <person name="Guthke R."/>
            <person name="Brakhage A.A."/>
            <person name="Valiante V."/>
        </authorList>
    </citation>
    <scope>NUCLEOTIDE SEQUENCE [LARGE SCALE GENOMIC DNA]</scope>
    <source>
        <strain evidence="4">MG11</strain>
    </source>
</reference>
<dbReference type="AlphaFoldDB" id="A0A0F7TNV5"/>
<keyword evidence="4" id="KW-1185">Reference proteome</keyword>
<dbReference type="EMBL" id="CDHK01000002">
    <property type="protein sequence ID" value="CEJ56652.1"/>
    <property type="molecule type" value="Genomic_DNA"/>
</dbReference>
<dbReference type="STRING" id="104259.A0A0F7TNV5"/>
<evidence type="ECO:0000259" key="2">
    <source>
        <dbReference type="Pfam" id="PF21666"/>
    </source>
</evidence>
<dbReference type="PANTHER" id="PTHR33119">
    <property type="entry name" value="IFI3P"/>
    <property type="match status" value="1"/>
</dbReference>